<proteinExistence type="predicted"/>
<dbReference type="EMBL" id="JBHSBB010000029">
    <property type="protein sequence ID" value="MFC4035673.1"/>
    <property type="molecule type" value="Genomic_DNA"/>
</dbReference>
<evidence type="ECO:0000313" key="1">
    <source>
        <dbReference type="EMBL" id="MFC4035673.1"/>
    </source>
</evidence>
<sequence>MTDETWKTIEQLRQWLDEKDNATPEQARLLRLLKIQEEVGEVAQAAMGAVAANPRKGRSHMWTDVENELCDVILSSMVALATLTPDAAGVFQKRVDIIAERSLAPQGSA</sequence>
<dbReference type="InterPro" id="IPR044548">
    <property type="entry name" value="AF0060_NTP-PPase_MazG-like"/>
</dbReference>
<protein>
    <submittedName>
        <fullName evidence="1">MazG-like family protein</fullName>
    </submittedName>
</protein>
<dbReference type="RefSeq" id="WP_386436031.1">
    <property type="nucleotide sequence ID" value="NZ_JBHSBB010000029.1"/>
</dbReference>
<organism evidence="1 2">
    <name type="scientific">Streptomyces polygonati</name>
    <dbReference type="NCBI Taxonomy" id="1617087"/>
    <lineage>
        <taxon>Bacteria</taxon>
        <taxon>Bacillati</taxon>
        <taxon>Actinomycetota</taxon>
        <taxon>Actinomycetes</taxon>
        <taxon>Kitasatosporales</taxon>
        <taxon>Streptomycetaceae</taxon>
        <taxon>Streptomyces</taxon>
    </lineage>
</organism>
<keyword evidence="2" id="KW-1185">Reference proteome</keyword>
<comment type="caution">
    <text evidence="1">The sequence shown here is derived from an EMBL/GenBank/DDBJ whole genome shotgun (WGS) entry which is preliminary data.</text>
</comment>
<dbReference type="Proteomes" id="UP001595765">
    <property type="component" value="Unassembled WGS sequence"/>
</dbReference>
<name>A0ABV8HUM3_9ACTN</name>
<reference evidence="2" key="1">
    <citation type="journal article" date="2019" name="Int. J. Syst. Evol. Microbiol.">
        <title>The Global Catalogue of Microorganisms (GCM) 10K type strain sequencing project: providing services to taxonomists for standard genome sequencing and annotation.</title>
        <authorList>
            <consortium name="The Broad Institute Genomics Platform"/>
            <consortium name="The Broad Institute Genome Sequencing Center for Infectious Disease"/>
            <person name="Wu L."/>
            <person name="Ma J."/>
        </authorList>
    </citation>
    <scope>NUCLEOTIDE SEQUENCE [LARGE SCALE GENOMIC DNA]</scope>
    <source>
        <strain evidence="2">CGMCC 4.7237</strain>
    </source>
</reference>
<dbReference type="Gene3D" id="1.10.287.1080">
    <property type="entry name" value="MazG-like"/>
    <property type="match status" value="1"/>
</dbReference>
<accession>A0ABV8HUM3</accession>
<evidence type="ECO:0000313" key="2">
    <source>
        <dbReference type="Proteomes" id="UP001595765"/>
    </source>
</evidence>
<dbReference type="CDD" id="cd11533">
    <property type="entry name" value="NTP-PPase_Af0060_like"/>
    <property type="match status" value="1"/>
</dbReference>
<dbReference type="SUPFAM" id="SSF101386">
    <property type="entry name" value="all-alpha NTP pyrophosphatases"/>
    <property type="match status" value="1"/>
</dbReference>
<gene>
    <name evidence="1" type="ORF">ACFO3J_30010</name>
</gene>